<dbReference type="AlphaFoldDB" id="A0A699H6L2"/>
<evidence type="ECO:0000313" key="1">
    <source>
        <dbReference type="EMBL" id="GEX66218.1"/>
    </source>
</evidence>
<evidence type="ECO:0008006" key="2">
    <source>
        <dbReference type="Google" id="ProtNLM"/>
    </source>
</evidence>
<gene>
    <name evidence="1" type="ORF">Tci_338193</name>
</gene>
<proteinExistence type="predicted"/>
<protein>
    <recommendedName>
        <fullName evidence="2">Reverse transcriptase domain-containing protein</fullName>
    </recommendedName>
</protein>
<name>A0A699H6L2_TANCI</name>
<comment type="caution">
    <text evidence="1">The sequence shown here is derived from an EMBL/GenBank/DDBJ whole genome shotgun (WGS) entry which is preliminary data.</text>
</comment>
<organism evidence="1">
    <name type="scientific">Tanacetum cinerariifolium</name>
    <name type="common">Dalmatian daisy</name>
    <name type="synonym">Chrysanthemum cinerariifolium</name>
    <dbReference type="NCBI Taxonomy" id="118510"/>
    <lineage>
        <taxon>Eukaryota</taxon>
        <taxon>Viridiplantae</taxon>
        <taxon>Streptophyta</taxon>
        <taxon>Embryophyta</taxon>
        <taxon>Tracheophyta</taxon>
        <taxon>Spermatophyta</taxon>
        <taxon>Magnoliopsida</taxon>
        <taxon>eudicotyledons</taxon>
        <taxon>Gunneridae</taxon>
        <taxon>Pentapetalae</taxon>
        <taxon>asterids</taxon>
        <taxon>campanulids</taxon>
        <taxon>Asterales</taxon>
        <taxon>Asteraceae</taxon>
        <taxon>Asteroideae</taxon>
        <taxon>Anthemideae</taxon>
        <taxon>Anthemidinae</taxon>
        <taxon>Tanacetum</taxon>
    </lineage>
</organism>
<reference evidence="1" key="1">
    <citation type="journal article" date="2019" name="Sci. Rep.">
        <title>Draft genome of Tanacetum cinerariifolium, the natural source of mosquito coil.</title>
        <authorList>
            <person name="Yamashiro T."/>
            <person name="Shiraishi A."/>
            <person name="Satake H."/>
            <person name="Nakayama K."/>
        </authorList>
    </citation>
    <scope>NUCLEOTIDE SEQUENCE</scope>
</reference>
<accession>A0A699H6L2</accession>
<sequence>MAKTAMTLERELAMMFARMFPEESNKIEKYVGVMPDMIYESIMASKPKTMQDAIEFATELMDKRISTLVECQAENKRKLDINNQAQQQPPKK</sequence>
<dbReference type="EMBL" id="BKCJ010122011">
    <property type="protein sequence ID" value="GEX66218.1"/>
    <property type="molecule type" value="Genomic_DNA"/>
</dbReference>